<evidence type="ECO:0000313" key="1">
    <source>
        <dbReference type="EMBL" id="GJU04621.1"/>
    </source>
</evidence>
<comment type="caution">
    <text evidence="1">The sequence shown here is derived from an EMBL/GenBank/DDBJ whole genome shotgun (WGS) entry which is preliminary data.</text>
</comment>
<name>A0ABQ5IX00_9ASTR</name>
<reference evidence="1" key="2">
    <citation type="submission" date="2022-01" db="EMBL/GenBank/DDBJ databases">
        <authorList>
            <person name="Yamashiro T."/>
            <person name="Shiraishi A."/>
            <person name="Satake H."/>
            <person name="Nakayama K."/>
        </authorList>
    </citation>
    <scope>NUCLEOTIDE SEQUENCE</scope>
</reference>
<reference evidence="1" key="1">
    <citation type="journal article" date="2022" name="Int. J. Mol. Sci.">
        <title>Draft Genome of Tanacetum Coccineum: Genomic Comparison of Closely Related Tanacetum-Family Plants.</title>
        <authorList>
            <person name="Yamashiro T."/>
            <person name="Shiraishi A."/>
            <person name="Nakayama K."/>
            <person name="Satake H."/>
        </authorList>
    </citation>
    <scope>NUCLEOTIDE SEQUENCE</scope>
</reference>
<organism evidence="1 2">
    <name type="scientific">Tanacetum coccineum</name>
    <dbReference type="NCBI Taxonomy" id="301880"/>
    <lineage>
        <taxon>Eukaryota</taxon>
        <taxon>Viridiplantae</taxon>
        <taxon>Streptophyta</taxon>
        <taxon>Embryophyta</taxon>
        <taxon>Tracheophyta</taxon>
        <taxon>Spermatophyta</taxon>
        <taxon>Magnoliopsida</taxon>
        <taxon>eudicotyledons</taxon>
        <taxon>Gunneridae</taxon>
        <taxon>Pentapetalae</taxon>
        <taxon>asterids</taxon>
        <taxon>campanulids</taxon>
        <taxon>Asterales</taxon>
        <taxon>Asteraceae</taxon>
        <taxon>Asteroideae</taxon>
        <taxon>Anthemideae</taxon>
        <taxon>Anthemidinae</taxon>
        <taxon>Tanacetum</taxon>
    </lineage>
</organism>
<gene>
    <name evidence="1" type="ORF">Tco_1121051</name>
</gene>
<evidence type="ECO:0000313" key="2">
    <source>
        <dbReference type="Proteomes" id="UP001151760"/>
    </source>
</evidence>
<dbReference type="Proteomes" id="UP001151760">
    <property type="component" value="Unassembled WGS sequence"/>
</dbReference>
<dbReference type="EMBL" id="BQNB010021267">
    <property type="protein sequence ID" value="GJU04621.1"/>
    <property type="molecule type" value="Genomic_DNA"/>
</dbReference>
<accession>A0ABQ5IX00</accession>
<keyword evidence="2" id="KW-1185">Reference proteome</keyword>
<proteinExistence type="predicted"/>
<protein>
    <submittedName>
        <fullName evidence="1">Uncharacterized protein</fullName>
    </submittedName>
</protein>
<sequence>MGGWAGAGERGCVLLGGEDRRGWGGGGGAGCAGVEPSRDTGRALGAVGVGEMDLVRQMWSKSVIAGYGIQPGSTTGCRIGDLLVNAHRNYHSKSVRSGTRDRRADQSVAGIRGGGARGAEGWWLCVG</sequence>